<keyword evidence="2" id="KW-0547">Nucleotide-binding</keyword>
<sequence length="108" mass="11771">MTSIRHTTRNEGAAKSTCDRDLVLKILVIGGPSCGKTSLIRRYVHDAFHSTMRATVGVDFARKQVHRGGGCQVLQLWDVAGQKRNSTTTRVYFQAALGAMVVCDAHAP</sequence>
<evidence type="ECO:0000256" key="3">
    <source>
        <dbReference type="ARBA" id="ARBA00023134"/>
    </source>
</evidence>
<dbReference type="PRINTS" id="PR00449">
    <property type="entry name" value="RASTRNSFRMNG"/>
</dbReference>
<dbReference type="SMART" id="SM00175">
    <property type="entry name" value="RAB"/>
    <property type="match status" value="1"/>
</dbReference>
<comment type="similarity">
    <text evidence="1">Belongs to the small GTPase superfamily. Rab family.</text>
</comment>
<dbReference type="InterPro" id="IPR001806">
    <property type="entry name" value="Small_GTPase"/>
</dbReference>
<dbReference type="SUPFAM" id="SSF52540">
    <property type="entry name" value="P-loop containing nucleoside triphosphate hydrolases"/>
    <property type="match status" value="1"/>
</dbReference>
<organism evidence="4 5">
    <name type="scientific">Bodo saltans</name>
    <name type="common">Flagellated protozoan</name>
    <dbReference type="NCBI Taxonomy" id="75058"/>
    <lineage>
        <taxon>Eukaryota</taxon>
        <taxon>Discoba</taxon>
        <taxon>Euglenozoa</taxon>
        <taxon>Kinetoplastea</taxon>
        <taxon>Metakinetoplastina</taxon>
        <taxon>Eubodonida</taxon>
        <taxon>Bodonidae</taxon>
        <taxon>Bodo</taxon>
    </lineage>
</organism>
<name>A0A0S4JNI6_BODSA</name>
<dbReference type="AlphaFoldDB" id="A0A0S4JNI6"/>
<protein>
    <submittedName>
        <fullName evidence="4">Ras-related GTP-binding protein, putative</fullName>
    </submittedName>
</protein>
<evidence type="ECO:0000256" key="1">
    <source>
        <dbReference type="ARBA" id="ARBA00006270"/>
    </source>
</evidence>
<dbReference type="GO" id="GO:0005525">
    <property type="term" value="F:GTP binding"/>
    <property type="evidence" value="ECO:0007669"/>
    <property type="project" value="UniProtKB-KW"/>
</dbReference>
<dbReference type="VEuPathDB" id="TriTrypDB:BSAL_40850"/>
<dbReference type="OMA" id="MEYAYLF"/>
<dbReference type="GO" id="GO:0003924">
    <property type="term" value="F:GTPase activity"/>
    <property type="evidence" value="ECO:0007669"/>
    <property type="project" value="InterPro"/>
</dbReference>
<dbReference type="GO" id="GO:0005770">
    <property type="term" value="C:late endosome"/>
    <property type="evidence" value="ECO:0007669"/>
    <property type="project" value="TreeGrafter"/>
</dbReference>
<dbReference type="Pfam" id="PF00071">
    <property type="entry name" value="Ras"/>
    <property type="match status" value="1"/>
</dbReference>
<dbReference type="EMBL" id="CYKH01002119">
    <property type="protein sequence ID" value="CUG93119.1"/>
    <property type="molecule type" value="Genomic_DNA"/>
</dbReference>
<evidence type="ECO:0000256" key="2">
    <source>
        <dbReference type="ARBA" id="ARBA00022741"/>
    </source>
</evidence>
<keyword evidence="3" id="KW-0342">GTP-binding</keyword>
<evidence type="ECO:0000313" key="5">
    <source>
        <dbReference type="Proteomes" id="UP000051952"/>
    </source>
</evidence>
<dbReference type="NCBIfam" id="TIGR00231">
    <property type="entry name" value="small_GTP"/>
    <property type="match status" value="1"/>
</dbReference>
<evidence type="ECO:0000313" key="4">
    <source>
        <dbReference type="EMBL" id="CUG93119.1"/>
    </source>
</evidence>
<accession>A0A0S4JNI6</accession>
<dbReference type="GO" id="GO:0090385">
    <property type="term" value="P:phagosome-lysosome fusion"/>
    <property type="evidence" value="ECO:0007669"/>
    <property type="project" value="TreeGrafter"/>
</dbReference>
<dbReference type="PANTHER" id="PTHR47981:SF39">
    <property type="entry name" value="RAS-RELATED PROTEIN RAB"/>
    <property type="match status" value="1"/>
</dbReference>
<dbReference type="PANTHER" id="PTHR47981">
    <property type="entry name" value="RAB FAMILY"/>
    <property type="match status" value="1"/>
</dbReference>
<dbReference type="PROSITE" id="PS51419">
    <property type="entry name" value="RAB"/>
    <property type="match status" value="1"/>
</dbReference>
<proteinExistence type="inferred from homology"/>
<dbReference type="Gene3D" id="3.40.50.300">
    <property type="entry name" value="P-loop containing nucleotide triphosphate hydrolases"/>
    <property type="match status" value="1"/>
</dbReference>
<dbReference type="GO" id="GO:0008333">
    <property type="term" value="P:endosome to lysosome transport"/>
    <property type="evidence" value="ECO:0007669"/>
    <property type="project" value="TreeGrafter"/>
</dbReference>
<dbReference type="OrthoDB" id="1436450at2759"/>
<dbReference type="InterPro" id="IPR027417">
    <property type="entry name" value="P-loop_NTPase"/>
</dbReference>
<dbReference type="InterPro" id="IPR005225">
    <property type="entry name" value="Small_GTP-bd"/>
</dbReference>
<dbReference type="GO" id="GO:0005764">
    <property type="term" value="C:lysosome"/>
    <property type="evidence" value="ECO:0007669"/>
    <property type="project" value="TreeGrafter"/>
</dbReference>
<dbReference type="Proteomes" id="UP000051952">
    <property type="component" value="Unassembled WGS sequence"/>
</dbReference>
<reference evidence="5" key="1">
    <citation type="submission" date="2015-09" db="EMBL/GenBank/DDBJ databases">
        <authorList>
            <consortium name="Pathogen Informatics"/>
        </authorList>
    </citation>
    <scope>NUCLEOTIDE SEQUENCE [LARGE SCALE GENOMIC DNA]</scope>
    <source>
        <strain evidence="5">Lake Konstanz</strain>
    </source>
</reference>
<keyword evidence="5" id="KW-1185">Reference proteome</keyword>
<dbReference type="GO" id="GO:0045335">
    <property type="term" value="C:phagocytic vesicle"/>
    <property type="evidence" value="ECO:0007669"/>
    <property type="project" value="TreeGrafter"/>
</dbReference>
<gene>
    <name evidence="4" type="ORF">BSAL_40850</name>
</gene>